<dbReference type="InParanoid" id="H0EFG5"/>
<dbReference type="Proteomes" id="UP000005446">
    <property type="component" value="Unassembled WGS sequence"/>
</dbReference>
<dbReference type="EMBL" id="AGUE01000020">
    <property type="protein sequence ID" value="EHL02723.1"/>
    <property type="molecule type" value="Genomic_DNA"/>
</dbReference>
<evidence type="ECO:0000313" key="3">
    <source>
        <dbReference type="Proteomes" id="UP000005446"/>
    </source>
</evidence>
<sequence>MEVYSAISGDTRRRQAVQEESNYQNATTAAEKKKCTKNVPYRARGALRDHCREEYEKNVTLKEFQDRMVQLKAPGKTFQELQEKMRQSTATATDDIVDAE</sequence>
<dbReference type="AlphaFoldDB" id="H0EFG5"/>
<dbReference type="HOGENOM" id="CLU_2306445_0_0_1"/>
<feature type="region of interest" description="Disordered" evidence="1">
    <location>
        <begin position="1"/>
        <end position="33"/>
    </location>
</feature>
<feature type="region of interest" description="Disordered" evidence="1">
    <location>
        <begin position="81"/>
        <end position="100"/>
    </location>
</feature>
<name>H0EFG5_GLAL7</name>
<accession>H0EFG5</accession>
<comment type="caution">
    <text evidence="2">The sequence shown here is derived from an EMBL/GenBank/DDBJ whole genome shotgun (WGS) entry which is preliminary data.</text>
</comment>
<keyword evidence="3" id="KW-1185">Reference proteome</keyword>
<evidence type="ECO:0000313" key="2">
    <source>
        <dbReference type="EMBL" id="EHL02723.1"/>
    </source>
</evidence>
<gene>
    <name evidence="2" type="ORF">M7I_1239</name>
</gene>
<organism evidence="2 3">
    <name type="scientific">Glarea lozoyensis (strain ATCC 74030 / MF5533)</name>
    <dbReference type="NCBI Taxonomy" id="1104152"/>
    <lineage>
        <taxon>Eukaryota</taxon>
        <taxon>Fungi</taxon>
        <taxon>Dikarya</taxon>
        <taxon>Ascomycota</taxon>
        <taxon>Pezizomycotina</taxon>
        <taxon>Leotiomycetes</taxon>
        <taxon>Helotiales</taxon>
        <taxon>Helotiaceae</taxon>
        <taxon>Glarea</taxon>
    </lineage>
</organism>
<reference evidence="2 3" key="1">
    <citation type="journal article" date="2012" name="Eukaryot. Cell">
        <title>Genome sequence of the fungus Glarea lozoyensis: the first genome sequence of a species from the Helotiaceae family.</title>
        <authorList>
            <person name="Youssar L."/>
            <person name="Gruening B.A."/>
            <person name="Erxleben A."/>
            <person name="Guenther S."/>
            <person name="Huettel W."/>
        </authorList>
    </citation>
    <scope>NUCLEOTIDE SEQUENCE [LARGE SCALE GENOMIC DNA]</scope>
    <source>
        <strain evidence="3">ATCC 74030 / MF5533</strain>
    </source>
</reference>
<protein>
    <submittedName>
        <fullName evidence="2">Uncharacterized protein</fullName>
    </submittedName>
</protein>
<proteinExistence type="predicted"/>
<evidence type="ECO:0000256" key="1">
    <source>
        <dbReference type="SAM" id="MobiDB-lite"/>
    </source>
</evidence>